<evidence type="ECO:0000256" key="3">
    <source>
        <dbReference type="ARBA" id="ARBA00022989"/>
    </source>
</evidence>
<dbReference type="EC" id="4.2.2.29" evidence="7"/>
<dbReference type="GO" id="GO:0005886">
    <property type="term" value="C:plasma membrane"/>
    <property type="evidence" value="ECO:0007669"/>
    <property type="project" value="UniProtKB-UniRule"/>
</dbReference>
<evidence type="ECO:0000256" key="6">
    <source>
        <dbReference type="ARBA" id="ARBA00023316"/>
    </source>
</evidence>
<comment type="similarity">
    <text evidence="7">Belongs to the transglycosylase MltG family.</text>
</comment>
<evidence type="ECO:0000256" key="1">
    <source>
        <dbReference type="ARBA" id="ARBA00022475"/>
    </source>
</evidence>
<comment type="caution">
    <text evidence="9">The sequence shown here is derived from an EMBL/GenBank/DDBJ whole genome shotgun (WGS) entry which is preliminary data.</text>
</comment>
<gene>
    <name evidence="7" type="primary">mltG</name>
    <name evidence="9" type="ORF">IV02_13835</name>
</gene>
<keyword evidence="3 7" id="KW-1133">Transmembrane helix</keyword>
<accession>A0A085V6M5</accession>
<keyword evidence="4 7" id="KW-0472">Membrane</keyword>
<name>A0A085V6M5_PSESX</name>
<sequence>MIRKLLVLLETGVVLAGLALGAAFWQQNEALHQPLNVTQEQLLDVPAGSTPTGVLNRLEADGVVKDAFWLRLYWRFNLSGQSLHSGEYRMTPGMDAQSLLSLWQRGEVVQYSLTLVEGWNFRQVRAALAKQPKLEQTLTGLSDNELMARLGHPDVYPEGRFFPDTYRYVRGMSDVELLKQAYNRLDEVLDEEWARRAADVPYVDPYQALIMASLVEKETGVPQERGQIAGVFVRRLRLGMLLQTDPTVIYGLGERYNGKLTRAHLKEATPYNTYVIAGLPPTPISLVGREAIHAALNPVSGSSLYFVARGDGSHVFSADLDAHNAAVREYQLKRRADYRSSPAPAAPTVVPVIPPETNPVAPVPAAPVPDAATAPETAPVPEPASEPDAIQSEPSPK</sequence>
<feature type="compositionally biased region" description="Low complexity" evidence="8">
    <location>
        <begin position="342"/>
        <end position="351"/>
    </location>
</feature>
<dbReference type="HAMAP" id="MF_02065">
    <property type="entry name" value="MltG"/>
    <property type="match status" value="1"/>
</dbReference>
<keyword evidence="5 7" id="KW-0456">Lyase</keyword>
<evidence type="ECO:0000256" key="4">
    <source>
        <dbReference type="ARBA" id="ARBA00023136"/>
    </source>
</evidence>
<dbReference type="PANTHER" id="PTHR30518:SF2">
    <property type="entry name" value="ENDOLYTIC MUREIN TRANSGLYCOSYLASE"/>
    <property type="match status" value="1"/>
</dbReference>
<proteinExistence type="inferred from homology"/>
<dbReference type="Pfam" id="PF02618">
    <property type="entry name" value="YceG"/>
    <property type="match status" value="1"/>
</dbReference>
<dbReference type="FunFam" id="3.30.160.60:FF:000242">
    <property type="entry name" value="Endolytic murein transglycosylase"/>
    <property type="match status" value="1"/>
</dbReference>
<comment type="function">
    <text evidence="7">Functions as a peptidoglycan terminase that cleaves nascent peptidoglycan strands endolytically to terminate their elongation.</text>
</comment>
<dbReference type="AlphaFoldDB" id="A0A085V6M5"/>
<evidence type="ECO:0000256" key="5">
    <source>
        <dbReference type="ARBA" id="ARBA00023239"/>
    </source>
</evidence>
<dbReference type="EMBL" id="JPQT01000106">
    <property type="protein sequence ID" value="KFE51088.1"/>
    <property type="molecule type" value="Genomic_DNA"/>
</dbReference>
<dbReference type="GO" id="GO:0008932">
    <property type="term" value="F:lytic endotransglycosylase activity"/>
    <property type="evidence" value="ECO:0007669"/>
    <property type="project" value="UniProtKB-UniRule"/>
</dbReference>
<keyword evidence="7" id="KW-0997">Cell inner membrane</keyword>
<dbReference type="NCBIfam" id="TIGR00247">
    <property type="entry name" value="endolytic transglycosylase MltG"/>
    <property type="match status" value="1"/>
</dbReference>
<feature type="compositionally biased region" description="Low complexity" evidence="8">
    <location>
        <begin position="368"/>
        <end position="377"/>
    </location>
</feature>
<dbReference type="PANTHER" id="PTHR30518">
    <property type="entry name" value="ENDOLYTIC MUREIN TRANSGLYCOSYLASE"/>
    <property type="match status" value="1"/>
</dbReference>
<evidence type="ECO:0000313" key="9">
    <source>
        <dbReference type="EMBL" id="KFE51088.1"/>
    </source>
</evidence>
<evidence type="ECO:0000256" key="2">
    <source>
        <dbReference type="ARBA" id="ARBA00022692"/>
    </source>
</evidence>
<dbReference type="Proteomes" id="UP000028643">
    <property type="component" value="Unassembled WGS sequence"/>
</dbReference>
<dbReference type="CDD" id="cd08010">
    <property type="entry name" value="MltG_like"/>
    <property type="match status" value="1"/>
</dbReference>
<dbReference type="GO" id="GO:0071555">
    <property type="term" value="P:cell wall organization"/>
    <property type="evidence" value="ECO:0007669"/>
    <property type="project" value="UniProtKB-KW"/>
</dbReference>
<organism evidence="9 10">
    <name type="scientific">Pseudomonas syringae</name>
    <dbReference type="NCBI Taxonomy" id="317"/>
    <lineage>
        <taxon>Bacteria</taxon>
        <taxon>Pseudomonadati</taxon>
        <taxon>Pseudomonadota</taxon>
        <taxon>Gammaproteobacteria</taxon>
        <taxon>Pseudomonadales</taxon>
        <taxon>Pseudomonadaceae</taxon>
        <taxon>Pseudomonas</taxon>
    </lineage>
</organism>
<keyword evidence="6 7" id="KW-0961">Cell wall biogenesis/degradation</keyword>
<protein>
    <recommendedName>
        <fullName evidence="7">Endolytic murein transglycosylase</fullName>
        <ecNumber evidence="7">4.2.2.29</ecNumber>
    </recommendedName>
    <alternativeName>
        <fullName evidence="7">Peptidoglycan lytic transglycosylase</fullName>
    </alternativeName>
    <alternativeName>
        <fullName evidence="7">Peptidoglycan polymerization terminase</fullName>
    </alternativeName>
</protein>
<evidence type="ECO:0000256" key="8">
    <source>
        <dbReference type="SAM" id="MobiDB-lite"/>
    </source>
</evidence>
<dbReference type="PATRIC" id="fig|317.174.peg.2837"/>
<dbReference type="GO" id="GO:0009252">
    <property type="term" value="P:peptidoglycan biosynthetic process"/>
    <property type="evidence" value="ECO:0007669"/>
    <property type="project" value="UniProtKB-UniRule"/>
</dbReference>
<dbReference type="Gene3D" id="3.30.1490.480">
    <property type="entry name" value="Endolytic murein transglycosylase"/>
    <property type="match status" value="1"/>
</dbReference>
<dbReference type="RefSeq" id="WP_047575526.1">
    <property type="nucleotide sequence ID" value="NZ_JPQT01000106.1"/>
</dbReference>
<evidence type="ECO:0000256" key="7">
    <source>
        <dbReference type="HAMAP-Rule" id="MF_02065"/>
    </source>
</evidence>
<dbReference type="InterPro" id="IPR003770">
    <property type="entry name" value="MLTG-like"/>
</dbReference>
<feature type="region of interest" description="Disordered" evidence="8">
    <location>
        <begin position="337"/>
        <end position="397"/>
    </location>
</feature>
<evidence type="ECO:0000313" key="10">
    <source>
        <dbReference type="Proteomes" id="UP000028643"/>
    </source>
</evidence>
<keyword evidence="1 7" id="KW-1003">Cell membrane</keyword>
<reference evidence="9 10" key="1">
    <citation type="submission" date="2014-07" db="EMBL/GenBank/DDBJ databases">
        <title>Draft Genome Sequences of Environmental Pseudomonas syringae strains.</title>
        <authorList>
            <person name="Baltrus D.A."/>
            <person name="Berge O."/>
            <person name="Morris C."/>
        </authorList>
    </citation>
    <scope>NUCLEOTIDE SEQUENCE [LARGE SCALE GENOMIC DNA]</scope>
    <source>
        <strain evidence="9 10">CEB003</strain>
    </source>
</reference>
<keyword evidence="2 7" id="KW-0812">Transmembrane</keyword>
<comment type="catalytic activity">
    <reaction evidence="7">
        <text>a peptidoglycan chain = a peptidoglycan chain with N-acetyl-1,6-anhydromuramyl-[peptide] at the reducing end + a peptidoglycan chain with N-acetylglucosamine at the non-reducing end.</text>
        <dbReference type="EC" id="4.2.2.29"/>
    </reaction>
</comment>
<feature type="site" description="Important for catalytic activity" evidence="7">
    <location>
        <position position="218"/>
    </location>
</feature>
<feature type="compositionally biased region" description="Pro residues" evidence="8">
    <location>
        <begin position="352"/>
        <end position="367"/>
    </location>
</feature>
<dbReference type="Gene3D" id="3.30.160.60">
    <property type="entry name" value="Classic Zinc Finger"/>
    <property type="match status" value="1"/>
</dbReference>